<dbReference type="InterPro" id="IPR005650">
    <property type="entry name" value="BlaI_family"/>
</dbReference>
<dbReference type="EMBL" id="DVFO01000065">
    <property type="protein sequence ID" value="HIQ61217.1"/>
    <property type="molecule type" value="Genomic_DNA"/>
</dbReference>
<comment type="caution">
    <text evidence="5">The sequence shown here is derived from an EMBL/GenBank/DDBJ whole genome shotgun (WGS) entry which is preliminary data.</text>
</comment>
<evidence type="ECO:0000256" key="3">
    <source>
        <dbReference type="ARBA" id="ARBA00023125"/>
    </source>
</evidence>
<evidence type="ECO:0000313" key="5">
    <source>
        <dbReference type="EMBL" id="HIQ61217.1"/>
    </source>
</evidence>
<dbReference type="Gene3D" id="1.10.4040.10">
    <property type="entry name" value="Penicillinase repressor domain"/>
    <property type="match status" value="1"/>
</dbReference>
<dbReference type="GO" id="GO:0045892">
    <property type="term" value="P:negative regulation of DNA-templated transcription"/>
    <property type="evidence" value="ECO:0007669"/>
    <property type="project" value="InterPro"/>
</dbReference>
<keyword evidence="2" id="KW-0805">Transcription regulation</keyword>
<comment type="similarity">
    <text evidence="1">Belongs to the BlaI transcriptional regulatory family.</text>
</comment>
<reference evidence="5" key="1">
    <citation type="submission" date="2020-10" db="EMBL/GenBank/DDBJ databases">
        <authorList>
            <person name="Gilroy R."/>
        </authorList>
    </citation>
    <scope>NUCLEOTIDE SEQUENCE</scope>
    <source>
        <strain evidence="5">ChiGjej2B2-12916</strain>
    </source>
</reference>
<dbReference type="InterPro" id="IPR036390">
    <property type="entry name" value="WH_DNA-bd_sf"/>
</dbReference>
<dbReference type="Proteomes" id="UP000886879">
    <property type="component" value="Unassembled WGS sequence"/>
</dbReference>
<dbReference type="GO" id="GO:0003677">
    <property type="term" value="F:DNA binding"/>
    <property type="evidence" value="ECO:0007669"/>
    <property type="project" value="UniProtKB-KW"/>
</dbReference>
<organism evidence="5 6">
    <name type="scientific">Candidatus Enterenecus faecium</name>
    <dbReference type="NCBI Taxonomy" id="2840780"/>
    <lineage>
        <taxon>Bacteria</taxon>
        <taxon>Bacillati</taxon>
        <taxon>Bacillota</taxon>
        <taxon>Clostridia</taxon>
        <taxon>Eubacteriales</taxon>
        <taxon>Candidatus Enterenecus</taxon>
    </lineage>
</organism>
<keyword evidence="4" id="KW-0804">Transcription</keyword>
<sequence length="124" mass="13949">MNHTIRRLPDTELEVMQALWASDTPVPRAQLEERLAQTHPMATTTLLTLLSRLSEKGFVRVDKEGRKSLYAPRVTRENYLAAQSRSFIQKLCGGSLSTFASALCDSGLSKEELEELRELLKEGD</sequence>
<keyword evidence="3" id="KW-0238">DNA-binding</keyword>
<dbReference type="SUPFAM" id="SSF46785">
    <property type="entry name" value="Winged helix' DNA-binding domain"/>
    <property type="match status" value="1"/>
</dbReference>
<dbReference type="Pfam" id="PF03965">
    <property type="entry name" value="Penicillinase_R"/>
    <property type="match status" value="1"/>
</dbReference>
<dbReference type="Gene3D" id="1.10.10.10">
    <property type="entry name" value="Winged helix-like DNA-binding domain superfamily/Winged helix DNA-binding domain"/>
    <property type="match status" value="1"/>
</dbReference>
<evidence type="ECO:0000256" key="1">
    <source>
        <dbReference type="ARBA" id="ARBA00011046"/>
    </source>
</evidence>
<name>A0A9D0YSC4_9FIRM</name>
<evidence type="ECO:0000256" key="2">
    <source>
        <dbReference type="ARBA" id="ARBA00023015"/>
    </source>
</evidence>
<reference evidence="5" key="2">
    <citation type="journal article" date="2021" name="PeerJ">
        <title>Extensive microbial diversity within the chicken gut microbiome revealed by metagenomics and culture.</title>
        <authorList>
            <person name="Gilroy R."/>
            <person name="Ravi A."/>
            <person name="Getino M."/>
            <person name="Pursley I."/>
            <person name="Horton D.L."/>
            <person name="Alikhan N.F."/>
            <person name="Baker D."/>
            <person name="Gharbi K."/>
            <person name="Hall N."/>
            <person name="Watson M."/>
            <person name="Adriaenssens E.M."/>
            <person name="Foster-Nyarko E."/>
            <person name="Jarju S."/>
            <person name="Secka A."/>
            <person name="Antonio M."/>
            <person name="Oren A."/>
            <person name="Chaudhuri R.R."/>
            <person name="La Ragione R."/>
            <person name="Hildebrand F."/>
            <person name="Pallen M.J."/>
        </authorList>
    </citation>
    <scope>NUCLEOTIDE SEQUENCE</scope>
    <source>
        <strain evidence="5">ChiGjej2B2-12916</strain>
    </source>
</reference>
<evidence type="ECO:0000256" key="4">
    <source>
        <dbReference type="ARBA" id="ARBA00023163"/>
    </source>
</evidence>
<proteinExistence type="inferred from homology"/>
<protein>
    <submittedName>
        <fullName evidence="5">BlaI/MecI/CopY family transcriptional regulator</fullName>
    </submittedName>
</protein>
<dbReference type="InterPro" id="IPR036388">
    <property type="entry name" value="WH-like_DNA-bd_sf"/>
</dbReference>
<evidence type="ECO:0000313" key="6">
    <source>
        <dbReference type="Proteomes" id="UP000886879"/>
    </source>
</evidence>
<gene>
    <name evidence="5" type="ORF">IAD31_06440</name>
</gene>
<dbReference type="AlphaFoldDB" id="A0A9D0YSC4"/>
<dbReference type="PIRSF" id="PIRSF019455">
    <property type="entry name" value="CopR_AtkY"/>
    <property type="match status" value="1"/>
</dbReference>
<accession>A0A9D0YSC4</accession>